<organism evidence="2 3">
    <name type="scientific">Morganella morganii</name>
    <name type="common">Proteus morganii</name>
    <dbReference type="NCBI Taxonomy" id="582"/>
    <lineage>
        <taxon>Bacteria</taxon>
        <taxon>Pseudomonadati</taxon>
        <taxon>Pseudomonadota</taxon>
        <taxon>Gammaproteobacteria</taxon>
        <taxon>Enterobacterales</taxon>
        <taxon>Morganellaceae</taxon>
        <taxon>Morganella</taxon>
    </lineage>
</organism>
<keyword evidence="1" id="KW-0812">Transmembrane</keyword>
<evidence type="ECO:0000313" key="2">
    <source>
        <dbReference type="EMBL" id="RUT67209.1"/>
    </source>
</evidence>
<proteinExistence type="predicted"/>
<feature type="transmembrane region" description="Helical" evidence="1">
    <location>
        <begin position="27"/>
        <end position="46"/>
    </location>
</feature>
<evidence type="ECO:0008006" key="4">
    <source>
        <dbReference type="Google" id="ProtNLM"/>
    </source>
</evidence>
<evidence type="ECO:0000256" key="1">
    <source>
        <dbReference type="SAM" id="Phobius"/>
    </source>
</evidence>
<gene>
    <name evidence="2" type="ORF">CKG00_13190</name>
</gene>
<dbReference type="Proteomes" id="UP000286908">
    <property type="component" value="Unassembled WGS sequence"/>
</dbReference>
<protein>
    <recommendedName>
        <fullName evidence="4">Holin</fullName>
    </recommendedName>
</protein>
<name>A0A433ZYL2_MORMO</name>
<dbReference type="OrthoDB" id="6458527at2"/>
<dbReference type="EMBL" id="NRQY01000001">
    <property type="protein sequence ID" value="RUT67209.1"/>
    <property type="molecule type" value="Genomic_DNA"/>
</dbReference>
<dbReference type="AlphaFoldDB" id="A0A433ZYL2"/>
<keyword evidence="1" id="KW-0472">Membrane</keyword>
<accession>A0A433ZYL2</accession>
<reference evidence="2 3" key="1">
    <citation type="submission" date="2017-08" db="EMBL/GenBank/DDBJ databases">
        <title>Draft genome sequence of pheromone producing symbiont Morganella morganii, of the female New Zealand grass grub Costelytra giveni.</title>
        <authorList>
            <person name="Laugraud A."/>
            <person name="Young S.D."/>
            <person name="Hurst M.H."/>
        </authorList>
    </citation>
    <scope>NUCLEOTIDE SEQUENCE [LARGE SCALE GENOMIC DNA]</scope>
    <source>
        <strain evidence="2 3">MMsCG</strain>
    </source>
</reference>
<evidence type="ECO:0000313" key="3">
    <source>
        <dbReference type="Proteomes" id="UP000286908"/>
    </source>
</evidence>
<sequence>MDELHSRLTYFFATIGAFFSGLSLYEMGFLIGLAVSIALGVLNYLLNRRSQQQRTAIWADYVAALKQQGVSGESAKDFITAPKQEL</sequence>
<comment type="caution">
    <text evidence="2">The sequence shown here is derived from an EMBL/GenBank/DDBJ whole genome shotgun (WGS) entry which is preliminary data.</text>
</comment>
<dbReference type="RefSeq" id="WP_004237263.1">
    <property type="nucleotide sequence ID" value="NZ_CAXOML010000025.1"/>
</dbReference>
<keyword evidence="1" id="KW-1133">Transmembrane helix</keyword>